<evidence type="ECO:0008006" key="3">
    <source>
        <dbReference type="Google" id="ProtNLM"/>
    </source>
</evidence>
<dbReference type="InterPro" id="IPR011604">
    <property type="entry name" value="PDDEXK-like_dom_sf"/>
</dbReference>
<dbReference type="EMBL" id="BMAW01119087">
    <property type="protein sequence ID" value="GFT82965.1"/>
    <property type="molecule type" value="Genomic_DNA"/>
</dbReference>
<keyword evidence="2" id="KW-1185">Reference proteome</keyword>
<evidence type="ECO:0000313" key="2">
    <source>
        <dbReference type="Proteomes" id="UP000887013"/>
    </source>
</evidence>
<organism evidence="1 2">
    <name type="scientific">Nephila pilipes</name>
    <name type="common">Giant wood spider</name>
    <name type="synonym">Nephila maculata</name>
    <dbReference type="NCBI Taxonomy" id="299642"/>
    <lineage>
        <taxon>Eukaryota</taxon>
        <taxon>Metazoa</taxon>
        <taxon>Ecdysozoa</taxon>
        <taxon>Arthropoda</taxon>
        <taxon>Chelicerata</taxon>
        <taxon>Arachnida</taxon>
        <taxon>Araneae</taxon>
        <taxon>Araneomorphae</taxon>
        <taxon>Entelegynae</taxon>
        <taxon>Araneoidea</taxon>
        <taxon>Nephilidae</taxon>
        <taxon>Nephila</taxon>
    </lineage>
</organism>
<dbReference type="OrthoDB" id="6781756at2759"/>
<comment type="caution">
    <text evidence="1">The sequence shown here is derived from an EMBL/GenBank/DDBJ whole genome shotgun (WGS) entry which is preliminary data.</text>
</comment>
<dbReference type="Proteomes" id="UP000887013">
    <property type="component" value="Unassembled WGS sequence"/>
</dbReference>
<gene>
    <name evidence="1" type="ORF">NPIL_587491</name>
</gene>
<sequence length="32" mass="3360">MIDAENIFLGASPDGLGMCDCCETAVLEIKCP</sequence>
<proteinExistence type="predicted"/>
<accession>A0A8X6PVL5</accession>
<feature type="non-terminal residue" evidence="1">
    <location>
        <position position="32"/>
    </location>
</feature>
<name>A0A8X6PVL5_NEPPI</name>
<evidence type="ECO:0000313" key="1">
    <source>
        <dbReference type="EMBL" id="GFT82965.1"/>
    </source>
</evidence>
<reference evidence="1" key="1">
    <citation type="submission" date="2020-08" db="EMBL/GenBank/DDBJ databases">
        <title>Multicomponent nature underlies the extraordinary mechanical properties of spider dragline silk.</title>
        <authorList>
            <person name="Kono N."/>
            <person name="Nakamura H."/>
            <person name="Mori M."/>
            <person name="Yoshida Y."/>
            <person name="Ohtoshi R."/>
            <person name="Malay A.D."/>
            <person name="Moran D.A.P."/>
            <person name="Tomita M."/>
            <person name="Numata K."/>
            <person name="Arakawa K."/>
        </authorList>
    </citation>
    <scope>NUCLEOTIDE SEQUENCE</scope>
</reference>
<dbReference type="AlphaFoldDB" id="A0A8X6PVL5"/>
<protein>
    <recommendedName>
        <fullName evidence="3">YqaJ viral recombinase domain-containing protein</fullName>
    </recommendedName>
</protein>
<dbReference type="Gene3D" id="3.90.320.10">
    <property type="match status" value="1"/>
</dbReference>